<evidence type="ECO:0000256" key="2">
    <source>
        <dbReference type="ARBA" id="ARBA00023235"/>
    </source>
</evidence>
<keyword evidence="7" id="KW-1185">Reference proteome</keyword>
<feature type="compositionally biased region" description="Polar residues" evidence="4">
    <location>
        <begin position="219"/>
        <end position="242"/>
    </location>
</feature>
<dbReference type="EC" id="5.4.99.-" evidence="3"/>
<dbReference type="PROSITE" id="PS01149">
    <property type="entry name" value="PSI_RSU"/>
    <property type="match status" value="1"/>
</dbReference>
<reference evidence="6 7" key="1">
    <citation type="submission" date="2023-07" db="EMBL/GenBank/DDBJ databases">
        <title>Sorghum-associated microbial communities from plants grown in Nebraska, USA.</title>
        <authorList>
            <person name="Schachtman D."/>
        </authorList>
    </citation>
    <scope>NUCLEOTIDE SEQUENCE [LARGE SCALE GENOMIC DNA]</scope>
    <source>
        <strain evidence="6 7">BE190</strain>
    </source>
</reference>
<dbReference type="InterPro" id="IPR006145">
    <property type="entry name" value="PsdUridine_synth_RsuA/RluA"/>
</dbReference>
<dbReference type="InterPro" id="IPR020094">
    <property type="entry name" value="TruA/RsuA/RluB/E/F_N"/>
</dbReference>
<dbReference type="InterPro" id="IPR042092">
    <property type="entry name" value="PsdUridine_s_RsuA/RluB/E/F_cat"/>
</dbReference>
<comment type="similarity">
    <text evidence="1 3">Belongs to the pseudouridine synthase RsuA family.</text>
</comment>
<feature type="compositionally biased region" description="Low complexity" evidence="4">
    <location>
        <begin position="244"/>
        <end position="255"/>
    </location>
</feature>
<dbReference type="InterPro" id="IPR020103">
    <property type="entry name" value="PsdUridine_synth_cat_dom_sf"/>
</dbReference>
<dbReference type="Proteomes" id="UP001253595">
    <property type="component" value="Unassembled WGS sequence"/>
</dbReference>
<dbReference type="InterPro" id="IPR018496">
    <property type="entry name" value="PsdUridine_synth_RsuA/RluB_CS"/>
</dbReference>
<keyword evidence="2 3" id="KW-0413">Isomerase</keyword>
<dbReference type="PANTHER" id="PTHR47683">
    <property type="entry name" value="PSEUDOURIDINE SYNTHASE FAMILY PROTEIN-RELATED"/>
    <property type="match status" value="1"/>
</dbReference>
<sequence>MASLILFNKPFGVLSQFTDGEGRPTLKDYIKIPHVYPAGRLDHDSEGLLLLTDDGDLQHHISHPAHKQPKTYWVQVEGAPNSYALTKLRQGVELNDGMTQPAEVRLIPTPKLWERVPPIRERANIPTQWLELVITEGRNRQVRRMTAAVGHPTLRLVRVKIGNWTLEGIEQGKYKTETVQPPKSAVTAGANSTRTRNHNAKHKPATKMAGANSPHPNGANINKKPSNKTKSTPQNKRPSPSANKPAQTTKPATKTLVIQKPKPKRIVDKE</sequence>
<protein>
    <recommendedName>
        <fullName evidence="3">Pseudouridine synthase</fullName>
        <ecNumber evidence="3">5.4.99.-</ecNumber>
    </recommendedName>
</protein>
<feature type="domain" description="Pseudouridine synthase RsuA/RluA-like" evidence="5">
    <location>
        <begin position="4"/>
        <end position="148"/>
    </location>
</feature>
<feature type="region of interest" description="Disordered" evidence="4">
    <location>
        <begin position="175"/>
        <end position="270"/>
    </location>
</feature>
<dbReference type="EMBL" id="JAVDVX010000005">
    <property type="protein sequence ID" value="MDR7090818.1"/>
    <property type="molecule type" value="Genomic_DNA"/>
</dbReference>
<dbReference type="GO" id="GO:0160137">
    <property type="term" value="F:23S rRNA pseudouridine(2457) synthase activity"/>
    <property type="evidence" value="ECO:0007669"/>
    <property type="project" value="UniProtKB-EC"/>
</dbReference>
<dbReference type="Gene3D" id="3.30.70.1560">
    <property type="entry name" value="Alpha-L RNA-binding motif"/>
    <property type="match status" value="1"/>
</dbReference>
<dbReference type="NCBIfam" id="TIGR00093">
    <property type="entry name" value="pseudouridine synthase"/>
    <property type="match status" value="1"/>
</dbReference>
<dbReference type="SUPFAM" id="SSF55120">
    <property type="entry name" value="Pseudouridine synthase"/>
    <property type="match status" value="1"/>
</dbReference>
<feature type="compositionally biased region" description="Basic residues" evidence="4">
    <location>
        <begin position="195"/>
        <end position="205"/>
    </location>
</feature>
<organism evidence="6 7">
    <name type="scientific">Cellvibrio fibrivorans</name>
    <dbReference type="NCBI Taxonomy" id="126350"/>
    <lineage>
        <taxon>Bacteria</taxon>
        <taxon>Pseudomonadati</taxon>
        <taxon>Pseudomonadota</taxon>
        <taxon>Gammaproteobacteria</taxon>
        <taxon>Cellvibrionales</taxon>
        <taxon>Cellvibrionaceae</taxon>
        <taxon>Cellvibrio</taxon>
    </lineage>
</organism>
<evidence type="ECO:0000313" key="6">
    <source>
        <dbReference type="EMBL" id="MDR7090818.1"/>
    </source>
</evidence>
<dbReference type="RefSeq" id="WP_374725279.1">
    <property type="nucleotide sequence ID" value="NZ_JAVDVX010000005.1"/>
</dbReference>
<dbReference type="Gene3D" id="3.30.70.580">
    <property type="entry name" value="Pseudouridine synthase I, catalytic domain, N-terminal subdomain"/>
    <property type="match status" value="1"/>
</dbReference>
<proteinExistence type="inferred from homology"/>
<evidence type="ECO:0000259" key="5">
    <source>
        <dbReference type="Pfam" id="PF00849"/>
    </source>
</evidence>
<evidence type="ECO:0000256" key="1">
    <source>
        <dbReference type="ARBA" id="ARBA00008348"/>
    </source>
</evidence>
<dbReference type="Pfam" id="PF00849">
    <property type="entry name" value="PseudoU_synth_2"/>
    <property type="match status" value="1"/>
</dbReference>
<dbReference type="InterPro" id="IPR000748">
    <property type="entry name" value="PsdUridine_synth_RsuA/RluB/E/F"/>
</dbReference>
<evidence type="ECO:0000256" key="3">
    <source>
        <dbReference type="RuleBase" id="RU003887"/>
    </source>
</evidence>
<accession>A0ABU1V0B5</accession>
<evidence type="ECO:0000313" key="7">
    <source>
        <dbReference type="Proteomes" id="UP001253595"/>
    </source>
</evidence>
<dbReference type="InterPro" id="IPR050343">
    <property type="entry name" value="RsuA_PseudoU_synthase"/>
</dbReference>
<dbReference type="PANTHER" id="PTHR47683:SF2">
    <property type="entry name" value="RNA-BINDING S4 DOMAIN-CONTAINING PROTEIN"/>
    <property type="match status" value="1"/>
</dbReference>
<comment type="caution">
    <text evidence="6">The sequence shown here is derived from an EMBL/GenBank/DDBJ whole genome shotgun (WGS) entry which is preliminary data.</text>
</comment>
<name>A0ABU1V0B5_9GAMM</name>
<gene>
    <name evidence="6" type="ORF">J2X05_002844</name>
</gene>
<evidence type="ECO:0000256" key="4">
    <source>
        <dbReference type="SAM" id="MobiDB-lite"/>
    </source>
</evidence>